<dbReference type="PANTHER" id="PTHR31479">
    <property type="entry name" value="ALPHA/BETA-HYDROLASES SUPERFAMILY PROTEIN"/>
    <property type="match status" value="1"/>
</dbReference>
<dbReference type="KEGG" id="qsa:O6P43_019895"/>
<proteinExistence type="predicted"/>
<gene>
    <name evidence="3" type="ORF">O6P43_019895</name>
</gene>
<dbReference type="SUPFAM" id="SSF53474">
    <property type="entry name" value="alpha/beta-Hydrolases"/>
    <property type="match status" value="1"/>
</dbReference>
<dbReference type="PANTHER" id="PTHR31479:SF2">
    <property type="entry name" value="ALPHA_BETA-HYDROLASES SUPERFAMILY PROTEIN"/>
    <property type="match status" value="1"/>
</dbReference>
<dbReference type="InterPro" id="IPR002921">
    <property type="entry name" value="Fungal_lipase-type"/>
</dbReference>
<evidence type="ECO:0000313" key="4">
    <source>
        <dbReference type="Proteomes" id="UP001163823"/>
    </source>
</evidence>
<dbReference type="GO" id="GO:0006629">
    <property type="term" value="P:lipid metabolic process"/>
    <property type="evidence" value="ECO:0007669"/>
    <property type="project" value="InterPro"/>
</dbReference>
<reference evidence="3" key="1">
    <citation type="journal article" date="2023" name="Science">
        <title>Elucidation of the pathway for biosynthesis of saponin adjuvants from the soapbark tree.</title>
        <authorList>
            <person name="Reed J."/>
            <person name="Orme A."/>
            <person name="El-Demerdash A."/>
            <person name="Owen C."/>
            <person name="Martin L.B.B."/>
            <person name="Misra R.C."/>
            <person name="Kikuchi S."/>
            <person name="Rejzek M."/>
            <person name="Martin A.C."/>
            <person name="Harkess A."/>
            <person name="Leebens-Mack J."/>
            <person name="Louveau T."/>
            <person name="Stephenson M.J."/>
            <person name="Osbourn A."/>
        </authorList>
    </citation>
    <scope>NUCLEOTIDE SEQUENCE</scope>
    <source>
        <strain evidence="3">S10</strain>
    </source>
</reference>
<evidence type="ECO:0000256" key="1">
    <source>
        <dbReference type="ARBA" id="ARBA00022801"/>
    </source>
</evidence>
<organism evidence="3 4">
    <name type="scientific">Quillaja saponaria</name>
    <name type="common">Soap bark tree</name>
    <dbReference type="NCBI Taxonomy" id="32244"/>
    <lineage>
        <taxon>Eukaryota</taxon>
        <taxon>Viridiplantae</taxon>
        <taxon>Streptophyta</taxon>
        <taxon>Embryophyta</taxon>
        <taxon>Tracheophyta</taxon>
        <taxon>Spermatophyta</taxon>
        <taxon>Magnoliopsida</taxon>
        <taxon>eudicotyledons</taxon>
        <taxon>Gunneridae</taxon>
        <taxon>Pentapetalae</taxon>
        <taxon>rosids</taxon>
        <taxon>fabids</taxon>
        <taxon>Fabales</taxon>
        <taxon>Quillajaceae</taxon>
        <taxon>Quillaja</taxon>
    </lineage>
</organism>
<keyword evidence="1" id="KW-0378">Hydrolase</keyword>
<dbReference type="AlphaFoldDB" id="A0AAD7LJZ4"/>
<dbReference type="Pfam" id="PF01764">
    <property type="entry name" value="Lipase_3"/>
    <property type="match status" value="1"/>
</dbReference>
<dbReference type="GO" id="GO:0016787">
    <property type="term" value="F:hydrolase activity"/>
    <property type="evidence" value="ECO:0007669"/>
    <property type="project" value="UniProtKB-KW"/>
</dbReference>
<feature type="domain" description="Fungal lipase-type" evidence="2">
    <location>
        <begin position="135"/>
        <end position="177"/>
    </location>
</feature>
<protein>
    <submittedName>
        <fullName evidence="3">GDSL esterase/lipase</fullName>
    </submittedName>
</protein>
<dbReference type="InterPro" id="IPR029058">
    <property type="entry name" value="AB_hydrolase_fold"/>
</dbReference>
<name>A0AAD7LJZ4_QUISA</name>
<evidence type="ECO:0000259" key="2">
    <source>
        <dbReference type="Pfam" id="PF01764"/>
    </source>
</evidence>
<dbReference type="EMBL" id="JARAOO010000008">
    <property type="protein sequence ID" value="KAJ7959297.1"/>
    <property type="molecule type" value="Genomic_DNA"/>
</dbReference>
<comment type="caution">
    <text evidence="3">The sequence shown here is derived from an EMBL/GenBank/DDBJ whole genome shotgun (WGS) entry which is preliminary data.</text>
</comment>
<sequence>MSSEGESNFGVSGPSHLTVIDWESTHYRSSVIASLVKGVYVLERDRQQNRVLTPTALAPPWWEFFNFQLNNVLVDAADYSFFGAVFELKSPALIKAPKYVVAFRGTLTEPNTRSRDILLDLKCISNRLHKNSRFKRALDSIETLVDKGGTANVWLAGHSLGSAIALRTGRKMTKRGYPLETYLFNCPFASAPLERIRYKKIQLGIHISSSIIKVGAIRAYTYLKKPKKQEEDDPFVVLANWMPYLFVNPADPICSGYIGYFSHREKMEMIGASKIERLATKHTGVSLMSAAILGRKSEPFHLLPSAELIINQGQSSNTCKPHGIAQWWDPKLNFHIIKYQY</sequence>
<dbReference type="Proteomes" id="UP001163823">
    <property type="component" value="Chromosome 8"/>
</dbReference>
<keyword evidence="4" id="KW-1185">Reference proteome</keyword>
<dbReference type="Gene3D" id="3.40.50.1820">
    <property type="entry name" value="alpha/beta hydrolase"/>
    <property type="match status" value="1"/>
</dbReference>
<accession>A0AAD7LJZ4</accession>
<evidence type="ECO:0000313" key="3">
    <source>
        <dbReference type="EMBL" id="KAJ7959297.1"/>
    </source>
</evidence>